<dbReference type="GO" id="GO:0016705">
    <property type="term" value="F:oxidoreductase activity, acting on paired donors, with incorporation or reduction of molecular oxygen"/>
    <property type="evidence" value="ECO:0007669"/>
    <property type="project" value="InterPro"/>
</dbReference>
<dbReference type="PANTHER" id="PTHR24286:SF349">
    <property type="entry name" value="CYTOCHROME P450 716A1-RELATED"/>
    <property type="match status" value="1"/>
</dbReference>
<evidence type="ECO:0000256" key="3">
    <source>
        <dbReference type="ARBA" id="ARBA00010617"/>
    </source>
</evidence>
<dbReference type="GO" id="GO:0004497">
    <property type="term" value="F:monooxygenase activity"/>
    <property type="evidence" value="ECO:0007669"/>
    <property type="project" value="UniProtKB-KW"/>
</dbReference>
<keyword evidence="6 12" id="KW-0479">Metal-binding</keyword>
<reference evidence="15 16" key="1">
    <citation type="submission" date="2024-01" db="EMBL/GenBank/DDBJ databases">
        <title>The genomes of 5 underutilized Papilionoideae crops provide insights into root nodulation and disease resistance.</title>
        <authorList>
            <person name="Yuan L."/>
        </authorList>
    </citation>
    <scope>NUCLEOTIDE SEQUENCE [LARGE SCALE GENOMIC DNA]</scope>
    <source>
        <strain evidence="15">LY-2023</strain>
        <tissue evidence="15">Leaf</tissue>
    </source>
</reference>
<evidence type="ECO:0000256" key="5">
    <source>
        <dbReference type="ARBA" id="ARBA00022692"/>
    </source>
</evidence>
<dbReference type="FunFam" id="1.10.630.10:FF:000022">
    <property type="entry name" value="Taxadiene 5-alpha hydroxylase"/>
    <property type="match status" value="1"/>
</dbReference>
<evidence type="ECO:0000313" key="15">
    <source>
        <dbReference type="EMBL" id="KAK7318049.1"/>
    </source>
</evidence>
<evidence type="ECO:0000256" key="13">
    <source>
        <dbReference type="RuleBase" id="RU000461"/>
    </source>
</evidence>
<keyword evidence="7 14" id="KW-1133">Transmembrane helix</keyword>
<dbReference type="GO" id="GO:0005506">
    <property type="term" value="F:iron ion binding"/>
    <property type="evidence" value="ECO:0007669"/>
    <property type="project" value="InterPro"/>
</dbReference>
<protein>
    <recommendedName>
        <fullName evidence="17">Cytochrome P450</fullName>
    </recommendedName>
</protein>
<comment type="similarity">
    <text evidence="3 13">Belongs to the cytochrome P450 family.</text>
</comment>
<dbReference type="InterPro" id="IPR017972">
    <property type="entry name" value="Cyt_P450_CS"/>
</dbReference>
<dbReference type="PRINTS" id="PR00385">
    <property type="entry name" value="P450"/>
</dbReference>
<dbReference type="GO" id="GO:0016125">
    <property type="term" value="P:sterol metabolic process"/>
    <property type="evidence" value="ECO:0007669"/>
    <property type="project" value="TreeGrafter"/>
</dbReference>
<dbReference type="EMBL" id="JAYKXN010000001">
    <property type="protein sequence ID" value="KAK7318049.1"/>
    <property type="molecule type" value="Genomic_DNA"/>
</dbReference>
<dbReference type="InterPro" id="IPR002401">
    <property type="entry name" value="Cyt_P450_E_grp-I"/>
</dbReference>
<evidence type="ECO:0000256" key="6">
    <source>
        <dbReference type="ARBA" id="ARBA00022723"/>
    </source>
</evidence>
<keyword evidence="8 13" id="KW-0560">Oxidoreductase</keyword>
<evidence type="ECO:0000256" key="8">
    <source>
        <dbReference type="ARBA" id="ARBA00023002"/>
    </source>
</evidence>
<evidence type="ECO:0008006" key="17">
    <source>
        <dbReference type="Google" id="ProtNLM"/>
    </source>
</evidence>
<evidence type="ECO:0000256" key="10">
    <source>
        <dbReference type="ARBA" id="ARBA00023033"/>
    </source>
</evidence>
<dbReference type="Gene3D" id="1.10.630.10">
    <property type="entry name" value="Cytochrome P450"/>
    <property type="match status" value="1"/>
</dbReference>
<dbReference type="InterPro" id="IPR001128">
    <property type="entry name" value="Cyt_P450"/>
</dbReference>
<dbReference type="Pfam" id="PF00067">
    <property type="entry name" value="p450"/>
    <property type="match status" value="1"/>
</dbReference>
<organism evidence="15 16">
    <name type="scientific">Clitoria ternatea</name>
    <name type="common">Butterfly pea</name>
    <dbReference type="NCBI Taxonomy" id="43366"/>
    <lineage>
        <taxon>Eukaryota</taxon>
        <taxon>Viridiplantae</taxon>
        <taxon>Streptophyta</taxon>
        <taxon>Embryophyta</taxon>
        <taxon>Tracheophyta</taxon>
        <taxon>Spermatophyta</taxon>
        <taxon>Magnoliopsida</taxon>
        <taxon>eudicotyledons</taxon>
        <taxon>Gunneridae</taxon>
        <taxon>Pentapetalae</taxon>
        <taxon>rosids</taxon>
        <taxon>fabids</taxon>
        <taxon>Fabales</taxon>
        <taxon>Fabaceae</taxon>
        <taxon>Papilionoideae</taxon>
        <taxon>50 kb inversion clade</taxon>
        <taxon>NPAAA clade</taxon>
        <taxon>indigoferoid/millettioid clade</taxon>
        <taxon>Phaseoleae</taxon>
        <taxon>Clitoria</taxon>
    </lineage>
</organism>
<gene>
    <name evidence="15" type="ORF">RJT34_02746</name>
</gene>
<keyword evidence="11 14" id="KW-0472">Membrane</keyword>
<comment type="caution">
    <text evidence="15">The sequence shown here is derived from an EMBL/GenBank/DDBJ whole genome shotgun (WGS) entry which is preliminary data.</text>
</comment>
<evidence type="ECO:0000256" key="9">
    <source>
        <dbReference type="ARBA" id="ARBA00023004"/>
    </source>
</evidence>
<evidence type="ECO:0000256" key="2">
    <source>
        <dbReference type="ARBA" id="ARBA00004167"/>
    </source>
</evidence>
<proteinExistence type="inferred from homology"/>
<dbReference type="CDD" id="cd11043">
    <property type="entry name" value="CYP90-like"/>
    <property type="match status" value="1"/>
</dbReference>
<evidence type="ECO:0000256" key="7">
    <source>
        <dbReference type="ARBA" id="ARBA00022989"/>
    </source>
</evidence>
<evidence type="ECO:0000313" key="16">
    <source>
        <dbReference type="Proteomes" id="UP001359559"/>
    </source>
</evidence>
<evidence type="ECO:0000256" key="1">
    <source>
        <dbReference type="ARBA" id="ARBA00001971"/>
    </source>
</evidence>
<evidence type="ECO:0000256" key="11">
    <source>
        <dbReference type="ARBA" id="ARBA00023136"/>
    </source>
</evidence>
<keyword evidence="9 12" id="KW-0408">Iron</keyword>
<dbReference type="AlphaFoldDB" id="A0AAN9Q1V9"/>
<dbReference type="InterPro" id="IPR036396">
    <property type="entry name" value="Cyt_P450_sf"/>
</dbReference>
<dbReference type="PANTHER" id="PTHR24286">
    <property type="entry name" value="CYTOCHROME P450 26"/>
    <property type="match status" value="1"/>
</dbReference>
<dbReference type="GO" id="GO:0020037">
    <property type="term" value="F:heme binding"/>
    <property type="evidence" value="ECO:0007669"/>
    <property type="project" value="InterPro"/>
</dbReference>
<dbReference type="PRINTS" id="PR00463">
    <property type="entry name" value="EP450I"/>
</dbReference>
<evidence type="ECO:0000256" key="14">
    <source>
        <dbReference type="SAM" id="Phobius"/>
    </source>
</evidence>
<dbReference type="GO" id="GO:0016020">
    <property type="term" value="C:membrane"/>
    <property type="evidence" value="ECO:0007669"/>
    <property type="project" value="UniProtKB-SubCell"/>
</dbReference>
<dbReference type="SUPFAM" id="SSF48264">
    <property type="entry name" value="Cytochrome P450"/>
    <property type="match status" value="1"/>
</dbReference>
<feature type="transmembrane region" description="Helical" evidence="14">
    <location>
        <begin position="38"/>
        <end position="59"/>
    </location>
</feature>
<dbReference type="Proteomes" id="UP001359559">
    <property type="component" value="Unassembled WGS sequence"/>
</dbReference>
<accession>A0AAN9Q1V9</accession>
<keyword evidence="4 12" id="KW-0349">Heme</keyword>
<keyword evidence="16" id="KW-1185">Reference proteome</keyword>
<comment type="subcellular location">
    <subcellularLocation>
        <location evidence="2">Membrane</location>
        <topology evidence="2">Single-pass membrane protein</topology>
    </subcellularLocation>
</comment>
<name>A0AAN9Q1V9_CLITE</name>
<dbReference type="PROSITE" id="PS00086">
    <property type="entry name" value="CYTOCHROME_P450"/>
    <property type="match status" value="1"/>
</dbReference>
<sequence>MQTEIRNGRHAIAIAFAPVLVVTVSSFCSHKKSMDHNFYLSLLLLSVAFISFSLLVLFYKHRSPFTAPNLPPGQSGYPVIGESLEFLSTGWKGYPEKFIFDRMIKYSSEVFKTSIFGEPAVVLCGAKCNKFLFSNENKLVVAWWPKSVNKVFPTTLQSSSVVEESRRMRKLLPQFLKPEALQRYVGTMDTIAQRHFASLWENKSQVTVYPLAQRYTFLLACRLFMSVEDMNHVAKLAGPFESLASGIISVPIDLPGTPFNRGIKAAKSVRKELLDIIKQRKVDLDEGNASATQDIMSHMLLTSDENGQFMNELDIADKILGLLIGGHDTTSAACTFIVKYLAELPHVYDTVYQEQMEIAKSKPQGELLNWDDVNKMRYSWNVACEVLRLAPPLQGGFREAINDFIFNGFSIPKGWKLYWSANSTHKNPEYFAEPEKFEPRRFEGKGPEPYTFVPFGGGPRMCPGKEYARLEILVFMHNLVKRFKWEKLIPDEKIVINPLPTPANNLPIRLYPYKA</sequence>
<evidence type="ECO:0000256" key="4">
    <source>
        <dbReference type="ARBA" id="ARBA00022617"/>
    </source>
</evidence>
<feature type="binding site" description="axial binding residue" evidence="12">
    <location>
        <position position="462"/>
    </location>
    <ligand>
        <name>heme</name>
        <dbReference type="ChEBI" id="CHEBI:30413"/>
    </ligand>
    <ligandPart>
        <name>Fe</name>
        <dbReference type="ChEBI" id="CHEBI:18248"/>
    </ligandPart>
</feature>
<comment type="cofactor">
    <cofactor evidence="1 12">
        <name>heme</name>
        <dbReference type="ChEBI" id="CHEBI:30413"/>
    </cofactor>
</comment>
<evidence type="ECO:0000256" key="12">
    <source>
        <dbReference type="PIRSR" id="PIRSR602401-1"/>
    </source>
</evidence>
<keyword evidence="10 13" id="KW-0503">Monooxygenase</keyword>
<keyword evidence="5 14" id="KW-0812">Transmembrane</keyword>